<protein>
    <recommendedName>
        <fullName evidence="2">aspartate kinase</fullName>
        <ecNumber evidence="2">2.7.2.4</ecNumber>
    </recommendedName>
</protein>
<comment type="catalytic activity">
    <reaction evidence="7">
        <text>L-aspartate + ATP = 4-phospho-L-aspartate + ADP</text>
        <dbReference type="Rhea" id="RHEA:23776"/>
        <dbReference type="ChEBI" id="CHEBI:29991"/>
        <dbReference type="ChEBI" id="CHEBI:30616"/>
        <dbReference type="ChEBI" id="CHEBI:57535"/>
        <dbReference type="ChEBI" id="CHEBI:456216"/>
        <dbReference type="EC" id="2.7.2.4"/>
    </reaction>
</comment>
<evidence type="ECO:0000256" key="2">
    <source>
        <dbReference type="ARBA" id="ARBA00013059"/>
    </source>
</evidence>
<evidence type="ECO:0000256" key="3">
    <source>
        <dbReference type="ARBA" id="ARBA00022679"/>
    </source>
</evidence>
<organism evidence="9">
    <name type="scientific">Desulfofervidus auxilii</name>
    <dbReference type="NCBI Taxonomy" id="1621989"/>
    <lineage>
        <taxon>Bacteria</taxon>
        <taxon>Pseudomonadati</taxon>
        <taxon>Thermodesulfobacteriota</taxon>
        <taxon>Candidatus Desulfofervidia</taxon>
        <taxon>Candidatus Desulfofervidales</taxon>
        <taxon>Candidatus Desulfofervidaceae</taxon>
        <taxon>Candidatus Desulfofervidus</taxon>
    </lineage>
</organism>
<dbReference type="InterPro" id="IPR054352">
    <property type="entry name" value="ACT_Aspartokinase"/>
</dbReference>
<dbReference type="GO" id="GO:0009088">
    <property type="term" value="P:threonine biosynthetic process"/>
    <property type="evidence" value="ECO:0007669"/>
    <property type="project" value="UniProtKB-UniPathway"/>
</dbReference>
<dbReference type="SUPFAM" id="SSF55021">
    <property type="entry name" value="ACT-like"/>
    <property type="match status" value="1"/>
</dbReference>
<dbReference type="Proteomes" id="UP000886289">
    <property type="component" value="Unassembled WGS sequence"/>
</dbReference>
<gene>
    <name evidence="9" type="ORF">ENG63_00465</name>
</gene>
<evidence type="ECO:0000259" key="8">
    <source>
        <dbReference type="PROSITE" id="PS51671"/>
    </source>
</evidence>
<keyword evidence="4" id="KW-0547">Nucleotide-binding</keyword>
<dbReference type="Gene3D" id="3.30.2130.10">
    <property type="entry name" value="VC0802-like"/>
    <property type="match status" value="1"/>
</dbReference>
<dbReference type="PROSITE" id="PS51671">
    <property type="entry name" value="ACT"/>
    <property type="match status" value="1"/>
</dbReference>
<dbReference type="GO" id="GO:0005829">
    <property type="term" value="C:cytosol"/>
    <property type="evidence" value="ECO:0007669"/>
    <property type="project" value="TreeGrafter"/>
</dbReference>
<dbReference type="InterPro" id="IPR045865">
    <property type="entry name" value="ACT-like_dom_sf"/>
</dbReference>
<accession>A0A7C0Y3E0</accession>
<evidence type="ECO:0000256" key="5">
    <source>
        <dbReference type="ARBA" id="ARBA00022777"/>
    </source>
</evidence>
<dbReference type="GO" id="GO:0009090">
    <property type="term" value="P:homoserine biosynthetic process"/>
    <property type="evidence" value="ECO:0007669"/>
    <property type="project" value="TreeGrafter"/>
</dbReference>
<name>A0A7C0Y3E0_DESA2</name>
<feature type="domain" description="ACT" evidence="8">
    <location>
        <begin position="1"/>
        <end position="49"/>
    </location>
</feature>
<dbReference type="InterPro" id="IPR002912">
    <property type="entry name" value="ACT_dom"/>
</dbReference>
<keyword evidence="3" id="KW-0808">Transferase</keyword>
<dbReference type="PANTHER" id="PTHR21499:SF3">
    <property type="entry name" value="ASPARTOKINASE"/>
    <property type="match status" value="1"/>
</dbReference>
<keyword evidence="6" id="KW-0067">ATP-binding</keyword>
<dbReference type="PANTHER" id="PTHR21499">
    <property type="entry name" value="ASPARTATE KINASE"/>
    <property type="match status" value="1"/>
</dbReference>
<dbReference type="AlphaFoldDB" id="A0A7C0Y3E0"/>
<dbReference type="CDD" id="cd04923">
    <property type="entry name" value="ACT_AK-LysC-DapG-like_2"/>
    <property type="match status" value="1"/>
</dbReference>
<dbReference type="GO" id="GO:0005524">
    <property type="term" value="F:ATP binding"/>
    <property type="evidence" value="ECO:0007669"/>
    <property type="project" value="UniProtKB-KW"/>
</dbReference>
<evidence type="ECO:0000256" key="4">
    <source>
        <dbReference type="ARBA" id="ARBA00022741"/>
    </source>
</evidence>
<dbReference type="UniPathway" id="UPA00050">
    <property type="reaction ID" value="UER00461"/>
</dbReference>
<evidence type="ECO:0000256" key="7">
    <source>
        <dbReference type="ARBA" id="ARBA00047872"/>
    </source>
</evidence>
<keyword evidence="5" id="KW-0418">Kinase</keyword>
<evidence type="ECO:0000313" key="9">
    <source>
        <dbReference type="EMBL" id="HDD43321.1"/>
    </source>
</evidence>
<proteinExistence type="inferred from homology"/>
<comment type="caution">
    <text evidence="9">The sequence shown here is derived from an EMBL/GenBank/DDBJ whole genome shotgun (WGS) entry which is preliminary data.</text>
</comment>
<dbReference type="UniPathway" id="UPA00051">
    <property type="reaction ID" value="UER00462"/>
</dbReference>
<dbReference type="GO" id="GO:0009089">
    <property type="term" value="P:lysine biosynthetic process via diaminopimelate"/>
    <property type="evidence" value="ECO:0007669"/>
    <property type="project" value="TreeGrafter"/>
</dbReference>
<feature type="non-terminal residue" evidence="9">
    <location>
        <position position="1"/>
    </location>
</feature>
<dbReference type="GO" id="GO:0004072">
    <property type="term" value="F:aspartate kinase activity"/>
    <property type="evidence" value="ECO:0007669"/>
    <property type="project" value="UniProtKB-EC"/>
</dbReference>
<dbReference type="EMBL" id="DRBS01000018">
    <property type="protein sequence ID" value="HDD43321.1"/>
    <property type="molecule type" value="Genomic_DNA"/>
</dbReference>
<sequence length="49" mass="5359">MFRALADAGINILMISTSEIKISCVIDEKEVKKAVQALHKAFNLGEGRV</sequence>
<evidence type="ECO:0000256" key="1">
    <source>
        <dbReference type="ARBA" id="ARBA00010122"/>
    </source>
</evidence>
<reference evidence="9" key="1">
    <citation type="journal article" date="2020" name="mSystems">
        <title>Genome- and Community-Level Interaction Insights into Carbon Utilization and Element Cycling Functions of Hydrothermarchaeota in Hydrothermal Sediment.</title>
        <authorList>
            <person name="Zhou Z."/>
            <person name="Liu Y."/>
            <person name="Xu W."/>
            <person name="Pan J."/>
            <person name="Luo Z.H."/>
            <person name="Li M."/>
        </authorList>
    </citation>
    <scope>NUCLEOTIDE SEQUENCE [LARGE SCALE GENOMIC DNA]</scope>
    <source>
        <strain evidence="9">HyVt-233</strain>
    </source>
</reference>
<comment type="similarity">
    <text evidence="1">Belongs to the aspartokinase family.</text>
</comment>
<dbReference type="EC" id="2.7.2.4" evidence="2"/>
<dbReference type="Pfam" id="PF22468">
    <property type="entry name" value="ACT_9"/>
    <property type="match status" value="1"/>
</dbReference>
<evidence type="ECO:0000256" key="6">
    <source>
        <dbReference type="ARBA" id="ARBA00022840"/>
    </source>
</evidence>